<gene>
    <name evidence="2" type="ORF">SPMU_28540</name>
</gene>
<dbReference type="EMBL" id="NBBJ01000005">
    <property type="protein sequence ID" value="OWK28593.1"/>
    <property type="molecule type" value="Genomic_DNA"/>
</dbReference>
<dbReference type="Proteomes" id="UP000197783">
    <property type="component" value="Unassembled WGS sequence"/>
</dbReference>
<dbReference type="RefSeq" id="WP_088334543.1">
    <property type="nucleotide sequence ID" value="NZ_NBBJ01000005.1"/>
</dbReference>
<keyword evidence="3" id="KW-1185">Reference proteome</keyword>
<evidence type="ECO:0000313" key="3">
    <source>
        <dbReference type="Proteomes" id="UP000197783"/>
    </source>
</evidence>
<proteinExistence type="predicted"/>
<evidence type="ECO:0000256" key="1">
    <source>
        <dbReference type="SAM" id="Phobius"/>
    </source>
</evidence>
<dbReference type="OrthoDB" id="7562081at2"/>
<reference evidence="2 3" key="1">
    <citation type="submission" date="2017-03" db="EMBL/GenBank/DDBJ databases">
        <title>Genome sequence of Sphingomonas mucosissima DSM 17494.</title>
        <authorList>
            <person name="Poehlein A."/>
            <person name="Wuebbeler J.H."/>
            <person name="Steinbuechel A."/>
            <person name="Daniel R."/>
        </authorList>
    </citation>
    <scope>NUCLEOTIDE SEQUENCE [LARGE SCALE GENOMIC DNA]</scope>
    <source>
        <strain evidence="2 3">DSM 17494</strain>
    </source>
</reference>
<evidence type="ECO:0000313" key="2">
    <source>
        <dbReference type="EMBL" id="OWK28593.1"/>
    </source>
</evidence>
<sequence length="156" mass="16219">MNRRNAAIVGGIVAGVVTTAAMWAGRRSGVLGKTLDRDAVDWIDRTTGSREVIGDTGTSAVEFVNHLGASAAFGGLYAQVRQWAPNVPPAALGVAFGTALYVVNIAGIAPLLGITQGEVEAGPRKASERWALHVLQSVVTALVAERLASEWDEVAA</sequence>
<keyword evidence="1" id="KW-0812">Transmembrane</keyword>
<organism evidence="2 3">
    <name type="scientific">Sphingomonas mucosissima</name>
    <dbReference type="NCBI Taxonomy" id="370959"/>
    <lineage>
        <taxon>Bacteria</taxon>
        <taxon>Pseudomonadati</taxon>
        <taxon>Pseudomonadota</taxon>
        <taxon>Alphaproteobacteria</taxon>
        <taxon>Sphingomonadales</taxon>
        <taxon>Sphingomonadaceae</taxon>
        <taxon>Sphingomonas</taxon>
    </lineage>
</organism>
<comment type="caution">
    <text evidence="2">The sequence shown here is derived from an EMBL/GenBank/DDBJ whole genome shotgun (WGS) entry which is preliminary data.</text>
</comment>
<feature type="transmembrane region" description="Helical" evidence="1">
    <location>
        <begin position="6"/>
        <end position="25"/>
    </location>
</feature>
<evidence type="ECO:0008006" key="4">
    <source>
        <dbReference type="Google" id="ProtNLM"/>
    </source>
</evidence>
<keyword evidence="1" id="KW-0472">Membrane</keyword>
<protein>
    <recommendedName>
        <fullName evidence="4">DUF1440 domain-containing protein</fullName>
    </recommendedName>
</protein>
<name>A0A245ZFT2_9SPHN</name>
<accession>A0A245ZFT2</accession>
<dbReference type="AlphaFoldDB" id="A0A245ZFT2"/>
<keyword evidence="1" id="KW-1133">Transmembrane helix</keyword>